<reference evidence="1 2" key="1">
    <citation type="submission" date="2019-05" db="EMBL/GenBank/DDBJ databases">
        <title>Draft genome sequence of Nonomuraea zeae DSM 100528.</title>
        <authorList>
            <person name="Saricaoglu S."/>
            <person name="Isik K."/>
        </authorList>
    </citation>
    <scope>NUCLEOTIDE SEQUENCE [LARGE SCALE GENOMIC DNA]</scope>
    <source>
        <strain evidence="1 2">DSM 100528</strain>
    </source>
</reference>
<dbReference type="OrthoDB" id="3537288at2"/>
<name>A0A5S4G6G8_9ACTN</name>
<evidence type="ECO:0000313" key="2">
    <source>
        <dbReference type="Proteomes" id="UP000306628"/>
    </source>
</evidence>
<proteinExistence type="predicted"/>
<sequence>MDLNPEELPELWRPPIVEHAAAIRAGEARYLLAWGDDAAGARWGFLLWPPRTRHAGERAEHQGGARWVHWQDIRPVAGEDYSMVPVADPLL</sequence>
<dbReference type="EMBL" id="VCKX01000138">
    <property type="protein sequence ID" value="TMR28615.1"/>
    <property type="molecule type" value="Genomic_DNA"/>
</dbReference>
<organism evidence="1 2">
    <name type="scientific">Nonomuraea zeae</name>
    <dbReference type="NCBI Taxonomy" id="1642303"/>
    <lineage>
        <taxon>Bacteria</taxon>
        <taxon>Bacillati</taxon>
        <taxon>Actinomycetota</taxon>
        <taxon>Actinomycetes</taxon>
        <taxon>Streptosporangiales</taxon>
        <taxon>Streptosporangiaceae</taxon>
        <taxon>Nonomuraea</taxon>
    </lineage>
</organism>
<gene>
    <name evidence="1" type="ORF">ETD85_35240</name>
</gene>
<dbReference type="AlphaFoldDB" id="A0A5S4G6G8"/>
<comment type="caution">
    <text evidence="1">The sequence shown here is derived from an EMBL/GenBank/DDBJ whole genome shotgun (WGS) entry which is preliminary data.</text>
</comment>
<keyword evidence="2" id="KW-1185">Reference proteome</keyword>
<evidence type="ECO:0000313" key="1">
    <source>
        <dbReference type="EMBL" id="TMR28615.1"/>
    </source>
</evidence>
<accession>A0A5S4G6G8</accession>
<dbReference type="RefSeq" id="WP_138694147.1">
    <property type="nucleotide sequence ID" value="NZ_JBHSAZ010000010.1"/>
</dbReference>
<protein>
    <submittedName>
        <fullName evidence="1">Uncharacterized protein</fullName>
    </submittedName>
</protein>
<dbReference type="Proteomes" id="UP000306628">
    <property type="component" value="Unassembled WGS sequence"/>
</dbReference>